<evidence type="ECO:0000313" key="8">
    <source>
        <dbReference type="Proteomes" id="UP001338125"/>
    </source>
</evidence>
<keyword evidence="8" id="KW-1185">Reference proteome</keyword>
<evidence type="ECO:0000256" key="5">
    <source>
        <dbReference type="ARBA" id="ARBA00022842"/>
    </source>
</evidence>
<comment type="caution">
    <text evidence="7">The sequence shown here is derived from an EMBL/GenBank/DDBJ whole genome shotgun (WGS) entry which is preliminary data.</text>
</comment>
<dbReference type="InterPro" id="IPR051090">
    <property type="entry name" value="Inositol_monoP_superfamily"/>
</dbReference>
<dbReference type="SUPFAM" id="SSF56655">
    <property type="entry name" value="Carbohydrate phosphatase"/>
    <property type="match status" value="1"/>
</dbReference>
<dbReference type="Pfam" id="PF00459">
    <property type="entry name" value="Inositol_P"/>
    <property type="match status" value="1"/>
</dbReference>
<protein>
    <submittedName>
        <fullName evidence="7">3'(2'),5'-bisphosphate nucleotidase</fullName>
    </submittedName>
</protein>
<dbReference type="Gene3D" id="3.30.540.10">
    <property type="entry name" value="Fructose-1,6-Bisphosphatase, subunit A, domain 1"/>
    <property type="match status" value="1"/>
</dbReference>
<dbReference type="PANTHER" id="PTHR43200">
    <property type="entry name" value="PHOSPHATASE"/>
    <property type="match status" value="1"/>
</dbReference>
<dbReference type="EMBL" id="JAVFKD010000014">
    <property type="protein sequence ID" value="KAK5990416.1"/>
    <property type="molecule type" value="Genomic_DNA"/>
</dbReference>
<evidence type="ECO:0000256" key="3">
    <source>
        <dbReference type="ARBA" id="ARBA00022723"/>
    </source>
</evidence>
<dbReference type="PRINTS" id="PR00377">
    <property type="entry name" value="IMPHPHTASES"/>
</dbReference>
<accession>A0ABR0SE61</accession>
<dbReference type="InterPro" id="IPR020583">
    <property type="entry name" value="Inositol_monoP_metal-BS"/>
</dbReference>
<dbReference type="InterPro" id="IPR000760">
    <property type="entry name" value="Inositol_monophosphatase-like"/>
</dbReference>
<dbReference type="Gene3D" id="3.40.190.80">
    <property type="match status" value="1"/>
</dbReference>
<feature type="region of interest" description="Disordered" evidence="6">
    <location>
        <begin position="205"/>
        <end position="240"/>
    </location>
</feature>
<keyword evidence="3" id="KW-0479">Metal-binding</keyword>
<gene>
    <name evidence="7" type="ORF">PT974_08684</name>
</gene>
<evidence type="ECO:0000256" key="1">
    <source>
        <dbReference type="ARBA" id="ARBA00001946"/>
    </source>
</evidence>
<comment type="cofactor">
    <cofactor evidence="1">
        <name>Mg(2+)</name>
        <dbReference type="ChEBI" id="CHEBI:18420"/>
    </cofactor>
</comment>
<feature type="compositionally biased region" description="Low complexity" evidence="6">
    <location>
        <begin position="218"/>
        <end position="238"/>
    </location>
</feature>
<keyword evidence="4" id="KW-0378">Hydrolase</keyword>
<sequence>MDHSLHRERSLAEQIVLQAAILTKKVLSTVQEISKADASPVTVADFAAQALIIGAIHRAFPGDGFVGEEDAGVLRGDAALRARVYELVSSVVVGVEEGEGLGPVSEEEMLDLIDLGGRGQGGSGGDGGGGRFWVMDPVDGTATFLRNEQYAVSLALIEDGRELLGVLCCPNLKLKDGRVHESSVDGEGLGVMLSAVRGQGSTIRTLSTRDNGLPNPQPLARLAPQPATQTSTSSTASPRLGARYPGTDVWSSHVRYASLIIGGGDVLVRIPGHPGSRSFIWDHAGAQLIYTEMGGKVTDVNGKEMDFGAGRCLDRNYGLVAAGEDIHDRILQLTRELMAEEAA</sequence>
<dbReference type="CDD" id="cd01517">
    <property type="entry name" value="PAP_phosphatase"/>
    <property type="match status" value="1"/>
</dbReference>
<evidence type="ECO:0000256" key="2">
    <source>
        <dbReference type="ARBA" id="ARBA00009759"/>
    </source>
</evidence>
<reference evidence="7 8" key="1">
    <citation type="submission" date="2024-01" db="EMBL/GenBank/DDBJ databases">
        <title>Complete genome of Cladobotryum mycophilum ATHUM6906.</title>
        <authorList>
            <person name="Christinaki A.C."/>
            <person name="Myridakis A.I."/>
            <person name="Kouvelis V.N."/>
        </authorList>
    </citation>
    <scope>NUCLEOTIDE SEQUENCE [LARGE SCALE GENOMIC DNA]</scope>
    <source>
        <strain evidence="7 8">ATHUM6906</strain>
    </source>
</reference>
<dbReference type="PANTHER" id="PTHR43200:SF2">
    <property type="entry name" value="3'(2'),5'-BISPHOSPHATE NUCLEOTIDASE"/>
    <property type="match status" value="1"/>
</dbReference>
<comment type="similarity">
    <text evidence="2">Belongs to the inositol monophosphatase superfamily.</text>
</comment>
<dbReference type="Proteomes" id="UP001338125">
    <property type="component" value="Unassembled WGS sequence"/>
</dbReference>
<evidence type="ECO:0000256" key="6">
    <source>
        <dbReference type="SAM" id="MobiDB-lite"/>
    </source>
</evidence>
<dbReference type="PROSITE" id="PS00629">
    <property type="entry name" value="IMP_1"/>
    <property type="match status" value="1"/>
</dbReference>
<evidence type="ECO:0000313" key="7">
    <source>
        <dbReference type="EMBL" id="KAK5990416.1"/>
    </source>
</evidence>
<proteinExistence type="inferred from homology"/>
<name>A0ABR0SE61_9HYPO</name>
<keyword evidence="5" id="KW-0460">Magnesium</keyword>
<evidence type="ECO:0000256" key="4">
    <source>
        <dbReference type="ARBA" id="ARBA00022801"/>
    </source>
</evidence>
<organism evidence="7 8">
    <name type="scientific">Cladobotryum mycophilum</name>
    <dbReference type="NCBI Taxonomy" id="491253"/>
    <lineage>
        <taxon>Eukaryota</taxon>
        <taxon>Fungi</taxon>
        <taxon>Dikarya</taxon>
        <taxon>Ascomycota</taxon>
        <taxon>Pezizomycotina</taxon>
        <taxon>Sordariomycetes</taxon>
        <taxon>Hypocreomycetidae</taxon>
        <taxon>Hypocreales</taxon>
        <taxon>Hypocreaceae</taxon>
        <taxon>Cladobotryum</taxon>
    </lineage>
</organism>